<proteinExistence type="predicted"/>
<evidence type="ECO:0000256" key="1">
    <source>
        <dbReference type="SAM" id="MobiDB-lite"/>
    </source>
</evidence>
<feature type="compositionally biased region" description="Low complexity" evidence="1">
    <location>
        <begin position="122"/>
        <end position="139"/>
    </location>
</feature>
<dbReference type="EMBL" id="CABM01000005">
    <property type="protein sequence ID" value="CBH95464.1"/>
    <property type="molecule type" value="Genomic_DNA"/>
</dbReference>
<dbReference type="AlphaFoldDB" id="E6PKL3"/>
<evidence type="ECO:0000313" key="2">
    <source>
        <dbReference type="EMBL" id="CBH95464.1"/>
    </source>
</evidence>
<comment type="caution">
    <text evidence="2">The sequence shown here is derived from an EMBL/GenBank/DDBJ whole genome shotgun (WGS) entry which is preliminary data.</text>
</comment>
<organism evidence="2">
    <name type="scientific">mine drainage metagenome</name>
    <dbReference type="NCBI Taxonomy" id="410659"/>
    <lineage>
        <taxon>unclassified sequences</taxon>
        <taxon>metagenomes</taxon>
        <taxon>ecological metagenomes</taxon>
    </lineage>
</organism>
<reference evidence="2" key="1">
    <citation type="submission" date="2009-10" db="EMBL/GenBank/DDBJ databases">
        <title>Diversity of trophic interactions inside an arsenic-rich microbial ecosystem.</title>
        <authorList>
            <person name="Bertin P.N."/>
            <person name="Heinrich-Salmeron A."/>
            <person name="Pelletier E."/>
            <person name="Goulhen-Chollet F."/>
            <person name="Arsene-Ploetze F."/>
            <person name="Gallien S."/>
            <person name="Calteau A."/>
            <person name="Vallenet D."/>
            <person name="Casiot C."/>
            <person name="Chane-Woon-Ming B."/>
            <person name="Giloteaux L."/>
            <person name="Barakat M."/>
            <person name="Bonnefoy V."/>
            <person name="Bruneel O."/>
            <person name="Chandler M."/>
            <person name="Cleiss J."/>
            <person name="Duran R."/>
            <person name="Elbaz-Poulichet F."/>
            <person name="Fonknechten N."/>
            <person name="Lauga B."/>
            <person name="Mornico D."/>
            <person name="Ortet P."/>
            <person name="Schaeffer C."/>
            <person name="Siguier P."/>
            <person name="Alexander Thil Smith A."/>
            <person name="Van Dorsselaer A."/>
            <person name="Weissenbach J."/>
            <person name="Medigue C."/>
            <person name="Le Paslier D."/>
        </authorList>
    </citation>
    <scope>NUCLEOTIDE SEQUENCE</scope>
</reference>
<accession>E6PKL3</accession>
<protein>
    <submittedName>
        <fullName evidence="2">Uncharacterized protein</fullName>
    </submittedName>
</protein>
<feature type="region of interest" description="Disordered" evidence="1">
    <location>
        <begin position="89"/>
        <end position="189"/>
    </location>
</feature>
<feature type="compositionally biased region" description="Basic and acidic residues" evidence="1">
    <location>
        <begin position="171"/>
        <end position="181"/>
    </location>
</feature>
<name>E6PKL3_9ZZZZ</name>
<sequence>MDEIDSVEDLAERIRQRVDAALTRSMENPTGLSPASLVRVLRPVIEKHLASGMALDDIAAVLRSEGYVVTKGHLVRHLGIIRAELGMPPMTRGRPIKTEKPDKQEAAPRPTTARVTPLVKDSAPAVAPAAPPATSTPTPGAKTDGKEAAHTAPLRFLPAGDMVLGDFPSVEEQRRVRDGMRPRGPPARP</sequence>
<feature type="compositionally biased region" description="Basic and acidic residues" evidence="1">
    <location>
        <begin position="96"/>
        <end position="106"/>
    </location>
</feature>
<gene>
    <name evidence="2" type="ORF">CARN2_0864</name>
</gene>